<dbReference type="EMBL" id="JAZDRO010000002">
    <property type="protein sequence ID" value="MEE2566229.1"/>
    <property type="molecule type" value="Genomic_DNA"/>
</dbReference>
<protein>
    <recommendedName>
        <fullName evidence="3">Sel1 repeat family protein</fullName>
    </recommendedName>
</protein>
<dbReference type="SUPFAM" id="SSF81901">
    <property type="entry name" value="HCP-like"/>
    <property type="match status" value="1"/>
</dbReference>
<dbReference type="InterPro" id="IPR006597">
    <property type="entry name" value="Sel1-like"/>
</dbReference>
<evidence type="ECO:0000313" key="2">
    <source>
        <dbReference type="Proteomes" id="UP001310692"/>
    </source>
</evidence>
<dbReference type="Proteomes" id="UP001310692">
    <property type="component" value="Unassembled WGS sequence"/>
</dbReference>
<evidence type="ECO:0008006" key="3">
    <source>
        <dbReference type="Google" id="ProtNLM"/>
    </source>
</evidence>
<dbReference type="SMART" id="SM00671">
    <property type="entry name" value="SEL1"/>
    <property type="match status" value="2"/>
</dbReference>
<accession>A0ABU7LXI0</accession>
<name>A0ABU7LXI0_9PROT</name>
<dbReference type="Gene3D" id="1.25.40.10">
    <property type="entry name" value="Tetratricopeptide repeat domain"/>
    <property type="match status" value="1"/>
</dbReference>
<reference evidence="1 2" key="1">
    <citation type="submission" date="2024-01" db="EMBL/GenBank/DDBJ databases">
        <title>Hyphobacterium bacterium isolated from marine sediment.</title>
        <authorList>
            <person name="Zhao S."/>
        </authorList>
    </citation>
    <scope>NUCLEOTIDE SEQUENCE [LARGE SCALE GENOMIC DNA]</scope>
    <source>
        <strain evidence="1 2">Y60-23</strain>
    </source>
</reference>
<evidence type="ECO:0000313" key="1">
    <source>
        <dbReference type="EMBL" id="MEE2566229.1"/>
    </source>
</evidence>
<organism evidence="1 2">
    <name type="scientific">Hyphobacterium marinum</name>
    <dbReference type="NCBI Taxonomy" id="3116574"/>
    <lineage>
        <taxon>Bacteria</taxon>
        <taxon>Pseudomonadati</taxon>
        <taxon>Pseudomonadota</taxon>
        <taxon>Alphaproteobacteria</taxon>
        <taxon>Maricaulales</taxon>
        <taxon>Maricaulaceae</taxon>
        <taxon>Hyphobacterium</taxon>
    </lineage>
</organism>
<proteinExistence type="predicted"/>
<sequence>MRYVWATLVAVSAIAGVWLWDLREAALRPMKEVRTLPFDAASHTVVPKTNTIRYAAGDYDDPRLHRAMRCTIDDVLNSGVISTEWWAEYDRAESEGLEASGVLARAEAGEHDAMLIVAFHYAGDDSQNELARDWLLRAGEAGIGSAQYEIGYGYVNGAFGFETDIKQGRQWLERAIGNGDQIAGYGLARLYRTSLIQPPDGETRGPFELAFDTNLHSAQYCYAAALEDLARDFTRGHAVERDLAAAGHLRRLVSLSGG</sequence>
<dbReference type="RefSeq" id="WP_330195769.1">
    <property type="nucleotide sequence ID" value="NZ_JAZDRO010000002.1"/>
</dbReference>
<dbReference type="InterPro" id="IPR011990">
    <property type="entry name" value="TPR-like_helical_dom_sf"/>
</dbReference>
<comment type="caution">
    <text evidence="1">The sequence shown here is derived from an EMBL/GenBank/DDBJ whole genome shotgun (WGS) entry which is preliminary data.</text>
</comment>
<gene>
    <name evidence="1" type="ORF">V0U35_06005</name>
</gene>
<keyword evidence="2" id="KW-1185">Reference proteome</keyword>